<dbReference type="Proteomes" id="UP000013827">
    <property type="component" value="Unassembled WGS sequence"/>
</dbReference>
<dbReference type="RefSeq" id="XP_005782874.1">
    <property type="nucleotide sequence ID" value="XM_005782817.1"/>
</dbReference>
<reference evidence="3" key="1">
    <citation type="journal article" date="2013" name="Nature">
        <title>Pan genome of the phytoplankton Emiliania underpins its global distribution.</title>
        <authorList>
            <person name="Read B.A."/>
            <person name="Kegel J."/>
            <person name="Klute M.J."/>
            <person name="Kuo A."/>
            <person name="Lefebvre S.C."/>
            <person name="Maumus F."/>
            <person name="Mayer C."/>
            <person name="Miller J."/>
            <person name="Monier A."/>
            <person name="Salamov A."/>
            <person name="Young J."/>
            <person name="Aguilar M."/>
            <person name="Claverie J.M."/>
            <person name="Frickenhaus S."/>
            <person name="Gonzalez K."/>
            <person name="Herman E.K."/>
            <person name="Lin Y.C."/>
            <person name="Napier J."/>
            <person name="Ogata H."/>
            <person name="Sarno A.F."/>
            <person name="Shmutz J."/>
            <person name="Schroeder D."/>
            <person name="de Vargas C."/>
            <person name="Verret F."/>
            <person name="von Dassow P."/>
            <person name="Valentin K."/>
            <person name="Van de Peer Y."/>
            <person name="Wheeler G."/>
            <person name="Dacks J.B."/>
            <person name="Delwiche C.F."/>
            <person name="Dyhrman S.T."/>
            <person name="Glockner G."/>
            <person name="John U."/>
            <person name="Richards T."/>
            <person name="Worden A.Z."/>
            <person name="Zhang X."/>
            <person name="Grigoriev I.V."/>
            <person name="Allen A.E."/>
            <person name="Bidle K."/>
            <person name="Borodovsky M."/>
            <person name="Bowler C."/>
            <person name="Brownlee C."/>
            <person name="Cock J.M."/>
            <person name="Elias M."/>
            <person name="Gladyshev V.N."/>
            <person name="Groth M."/>
            <person name="Guda C."/>
            <person name="Hadaegh A."/>
            <person name="Iglesias-Rodriguez M.D."/>
            <person name="Jenkins J."/>
            <person name="Jones B.M."/>
            <person name="Lawson T."/>
            <person name="Leese F."/>
            <person name="Lindquist E."/>
            <person name="Lobanov A."/>
            <person name="Lomsadze A."/>
            <person name="Malik S.B."/>
            <person name="Marsh M.E."/>
            <person name="Mackinder L."/>
            <person name="Mock T."/>
            <person name="Mueller-Roeber B."/>
            <person name="Pagarete A."/>
            <person name="Parker M."/>
            <person name="Probert I."/>
            <person name="Quesneville H."/>
            <person name="Raines C."/>
            <person name="Rensing S.A."/>
            <person name="Riano-Pachon D.M."/>
            <person name="Richier S."/>
            <person name="Rokitta S."/>
            <person name="Shiraiwa Y."/>
            <person name="Soanes D.M."/>
            <person name="van der Giezen M."/>
            <person name="Wahlund T.M."/>
            <person name="Williams B."/>
            <person name="Wilson W."/>
            <person name="Wolfe G."/>
            <person name="Wurch L.L."/>
        </authorList>
    </citation>
    <scope>NUCLEOTIDE SEQUENCE</scope>
</reference>
<dbReference type="GO" id="GO:0006888">
    <property type="term" value="P:endoplasmic reticulum to Golgi vesicle-mediated transport"/>
    <property type="evidence" value="ECO:0007669"/>
    <property type="project" value="InterPro"/>
</dbReference>
<dbReference type="PaxDb" id="2903-EOD30445"/>
<dbReference type="EnsemblProtists" id="EOD30445">
    <property type="protein sequence ID" value="EOD30445"/>
    <property type="gene ID" value="EMIHUDRAFT_460690"/>
</dbReference>
<sequence>MDDYRKIGLGLTCGGVFFLFLGVMLFFDKGLLAMGNARWPPPASAPPPSPKPPAKGTTCFLGGIFLVLVGWPIFGMAVEVFGFLNLFGDFFPVVIGFLRNLPVVGNLLALPPIRAFTDRFVSKARLPV</sequence>
<dbReference type="InterPro" id="IPR045176">
    <property type="entry name" value="Got1"/>
</dbReference>
<dbReference type="GO" id="GO:0042147">
    <property type="term" value="P:retrograde transport, endosome to Golgi"/>
    <property type="evidence" value="ECO:0007669"/>
    <property type="project" value="InterPro"/>
</dbReference>
<dbReference type="PANTHER" id="PTHR21493:SF9">
    <property type="entry name" value="GOLGI TRANSPORT PROTEIN 1-RELATED"/>
    <property type="match status" value="1"/>
</dbReference>
<dbReference type="GeneID" id="17275721"/>
<accession>A0A0D3K3W0</accession>
<evidence type="ECO:0000313" key="3">
    <source>
        <dbReference type="Proteomes" id="UP000013827"/>
    </source>
</evidence>
<evidence type="ECO:0000256" key="1">
    <source>
        <dbReference type="SAM" id="Phobius"/>
    </source>
</evidence>
<dbReference type="GO" id="GO:0005829">
    <property type="term" value="C:cytosol"/>
    <property type="evidence" value="ECO:0007669"/>
    <property type="project" value="GOC"/>
</dbReference>
<dbReference type="AlphaFoldDB" id="A0A0D3K3W0"/>
<feature type="transmembrane region" description="Helical" evidence="1">
    <location>
        <begin position="90"/>
        <end position="110"/>
    </location>
</feature>
<keyword evidence="1" id="KW-1133">Transmembrane helix</keyword>
<feature type="transmembrane region" description="Helical" evidence="1">
    <location>
        <begin position="6"/>
        <end position="27"/>
    </location>
</feature>
<feature type="transmembrane region" description="Helical" evidence="1">
    <location>
        <begin position="59"/>
        <end position="84"/>
    </location>
</feature>
<evidence type="ECO:0000313" key="2">
    <source>
        <dbReference type="EnsemblProtists" id="EOD30445"/>
    </source>
</evidence>
<keyword evidence="1" id="KW-0812">Transmembrane</keyword>
<dbReference type="KEGG" id="ehx:EMIHUDRAFT_460690"/>
<protein>
    <submittedName>
        <fullName evidence="2">Uncharacterized protein</fullName>
    </submittedName>
</protein>
<dbReference type="HOGENOM" id="CLU_124519_1_0_1"/>
<organism evidence="2 3">
    <name type="scientific">Emiliania huxleyi (strain CCMP1516)</name>
    <dbReference type="NCBI Taxonomy" id="280463"/>
    <lineage>
        <taxon>Eukaryota</taxon>
        <taxon>Haptista</taxon>
        <taxon>Haptophyta</taxon>
        <taxon>Prymnesiophyceae</taxon>
        <taxon>Isochrysidales</taxon>
        <taxon>Noelaerhabdaceae</taxon>
        <taxon>Emiliania</taxon>
    </lineage>
</organism>
<proteinExistence type="predicted"/>
<dbReference type="OMA" id="FFFQRPK"/>
<reference evidence="2" key="2">
    <citation type="submission" date="2024-10" db="UniProtKB">
        <authorList>
            <consortium name="EnsemblProtists"/>
        </authorList>
    </citation>
    <scope>IDENTIFICATION</scope>
</reference>
<name>A0A0D3K3W0_EMIH1</name>
<dbReference type="PANTHER" id="PTHR21493">
    <property type="entry name" value="CGI-141-RELATED/LIPASE CONTAINING PROTEIN"/>
    <property type="match status" value="1"/>
</dbReference>
<keyword evidence="3" id="KW-1185">Reference proteome</keyword>
<dbReference type="STRING" id="2903.R1EV22"/>
<keyword evidence="1" id="KW-0472">Membrane</keyword>
<dbReference type="eggNOG" id="KOG1743">
    <property type="taxonomic scope" value="Eukaryota"/>
</dbReference>